<evidence type="ECO:0000313" key="4">
    <source>
        <dbReference type="EMBL" id="SVA95721.1"/>
    </source>
</evidence>
<dbReference type="GO" id="GO:0032993">
    <property type="term" value="C:protein-DNA complex"/>
    <property type="evidence" value="ECO:0007669"/>
    <property type="project" value="TreeGrafter"/>
</dbReference>
<dbReference type="GO" id="GO:0043916">
    <property type="term" value="F:DNA-7-methylguanine glycosylase activity"/>
    <property type="evidence" value="ECO:0007669"/>
    <property type="project" value="TreeGrafter"/>
</dbReference>
<name>A0A382A3B9_9ZZZZ</name>
<dbReference type="SMART" id="SM00478">
    <property type="entry name" value="ENDO3c"/>
    <property type="match status" value="1"/>
</dbReference>
<accession>A0A382A3B9</accession>
<dbReference type="CDD" id="cd00056">
    <property type="entry name" value="ENDO3c"/>
    <property type="match status" value="1"/>
</dbReference>
<organism evidence="4">
    <name type="scientific">marine metagenome</name>
    <dbReference type="NCBI Taxonomy" id="408172"/>
    <lineage>
        <taxon>unclassified sequences</taxon>
        <taxon>metagenomes</taxon>
        <taxon>ecological metagenomes</taxon>
    </lineage>
</organism>
<gene>
    <name evidence="4" type="ORF">METZ01_LOCUS148575</name>
</gene>
<dbReference type="SUPFAM" id="SSF48150">
    <property type="entry name" value="DNA-glycosylase"/>
    <property type="match status" value="1"/>
</dbReference>
<dbReference type="GO" id="GO:0005737">
    <property type="term" value="C:cytoplasm"/>
    <property type="evidence" value="ECO:0007669"/>
    <property type="project" value="TreeGrafter"/>
</dbReference>
<dbReference type="Gene3D" id="1.10.340.30">
    <property type="entry name" value="Hypothetical protein, domain 2"/>
    <property type="match status" value="1"/>
</dbReference>
<dbReference type="Pfam" id="PF00730">
    <property type="entry name" value="HhH-GPD"/>
    <property type="match status" value="1"/>
</dbReference>
<dbReference type="InterPro" id="IPR051912">
    <property type="entry name" value="Alkylbase_DNA_Glycosylase/TA"/>
</dbReference>
<reference evidence="4" key="1">
    <citation type="submission" date="2018-05" db="EMBL/GenBank/DDBJ databases">
        <authorList>
            <person name="Lanie J.A."/>
            <person name="Ng W.-L."/>
            <person name="Kazmierczak K.M."/>
            <person name="Andrzejewski T.M."/>
            <person name="Davidsen T.M."/>
            <person name="Wayne K.J."/>
            <person name="Tettelin H."/>
            <person name="Glass J.I."/>
            <person name="Rusch D."/>
            <person name="Podicherti R."/>
            <person name="Tsui H.-C.T."/>
            <person name="Winkler M.E."/>
        </authorList>
    </citation>
    <scope>NUCLEOTIDE SEQUENCE</scope>
</reference>
<dbReference type="Gene3D" id="1.10.1670.40">
    <property type="match status" value="1"/>
</dbReference>
<dbReference type="GO" id="GO:0032131">
    <property type="term" value="F:alkylated DNA binding"/>
    <property type="evidence" value="ECO:0007669"/>
    <property type="project" value="TreeGrafter"/>
</dbReference>
<dbReference type="PANTHER" id="PTHR43003:SF5">
    <property type="entry name" value="DNA-3-METHYLADENINE GLYCOSYLASE"/>
    <property type="match status" value="1"/>
</dbReference>
<dbReference type="GO" id="GO:0006307">
    <property type="term" value="P:DNA alkylation repair"/>
    <property type="evidence" value="ECO:0007669"/>
    <property type="project" value="TreeGrafter"/>
</dbReference>
<evidence type="ECO:0000259" key="3">
    <source>
        <dbReference type="SMART" id="SM00478"/>
    </source>
</evidence>
<keyword evidence="2" id="KW-0234">DNA repair</keyword>
<dbReference type="InterPro" id="IPR003265">
    <property type="entry name" value="HhH-GPD_domain"/>
</dbReference>
<evidence type="ECO:0000256" key="1">
    <source>
        <dbReference type="ARBA" id="ARBA00022763"/>
    </source>
</evidence>
<dbReference type="PANTHER" id="PTHR43003">
    <property type="entry name" value="DNA-3-METHYLADENINE GLYCOSYLASE"/>
    <property type="match status" value="1"/>
</dbReference>
<dbReference type="AlphaFoldDB" id="A0A382A3B9"/>
<dbReference type="EMBL" id="UINC01023645">
    <property type="protein sequence ID" value="SVA95721.1"/>
    <property type="molecule type" value="Genomic_DNA"/>
</dbReference>
<sequence>MINKLTPDLIKKAVAELTTRDADLARIVSAYGIPPFHQRDQGFPTLVYIILEQQVSLSSARATYNKLIDLGPDLTPELFLKQDDLALRAIGFSRQKTRYTQHLAQSIVDGELDLDALPGLDDDDTRTALTRIKGIGDWTATIYQMTALRHPDVWPHGDRAIAVAVQQVKGLTTPPGQESLKDIGDGYRPWRSVAARLFWHHYLGGEIPA</sequence>
<evidence type="ECO:0000256" key="2">
    <source>
        <dbReference type="ARBA" id="ARBA00023204"/>
    </source>
</evidence>
<proteinExistence type="predicted"/>
<feature type="domain" description="HhH-GPD" evidence="3">
    <location>
        <begin position="51"/>
        <end position="203"/>
    </location>
</feature>
<protein>
    <recommendedName>
        <fullName evidence="3">HhH-GPD domain-containing protein</fullName>
    </recommendedName>
</protein>
<keyword evidence="1" id="KW-0227">DNA damage</keyword>
<dbReference type="InterPro" id="IPR011257">
    <property type="entry name" value="DNA_glycosylase"/>
</dbReference>
<dbReference type="GO" id="GO:0006285">
    <property type="term" value="P:base-excision repair, AP site formation"/>
    <property type="evidence" value="ECO:0007669"/>
    <property type="project" value="TreeGrafter"/>
</dbReference>
<dbReference type="GO" id="GO:0008725">
    <property type="term" value="F:DNA-3-methyladenine glycosylase activity"/>
    <property type="evidence" value="ECO:0007669"/>
    <property type="project" value="TreeGrafter"/>
</dbReference>